<organism evidence="2 3">
    <name type="scientific">Ophiophagus hannah</name>
    <name type="common">King cobra</name>
    <name type="synonym">Naja hannah</name>
    <dbReference type="NCBI Taxonomy" id="8665"/>
    <lineage>
        <taxon>Eukaryota</taxon>
        <taxon>Metazoa</taxon>
        <taxon>Chordata</taxon>
        <taxon>Craniata</taxon>
        <taxon>Vertebrata</taxon>
        <taxon>Euteleostomi</taxon>
        <taxon>Lepidosauria</taxon>
        <taxon>Squamata</taxon>
        <taxon>Bifurcata</taxon>
        <taxon>Unidentata</taxon>
        <taxon>Episquamata</taxon>
        <taxon>Toxicofera</taxon>
        <taxon>Serpentes</taxon>
        <taxon>Colubroidea</taxon>
        <taxon>Elapidae</taxon>
        <taxon>Elapinae</taxon>
        <taxon>Ophiophagus</taxon>
    </lineage>
</organism>
<reference evidence="2 3" key="1">
    <citation type="journal article" date="2013" name="Proc. Natl. Acad. Sci. U.S.A.">
        <title>The king cobra genome reveals dynamic gene evolution and adaptation in the snake venom system.</title>
        <authorList>
            <person name="Vonk F.J."/>
            <person name="Casewell N.R."/>
            <person name="Henkel C.V."/>
            <person name="Heimberg A.M."/>
            <person name="Jansen H.J."/>
            <person name="McCleary R.J."/>
            <person name="Kerkkamp H.M."/>
            <person name="Vos R.A."/>
            <person name="Guerreiro I."/>
            <person name="Calvete J.J."/>
            <person name="Wuster W."/>
            <person name="Woods A.E."/>
            <person name="Logan J.M."/>
            <person name="Harrison R.A."/>
            <person name="Castoe T.A."/>
            <person name="de Koning A.P."/>
            <person name="Pollock D.D."/>
            <person name="Yandell M."/>
            <person name="Calderon D."/>
            <person name="Renjifo C."/>
            <person name="Currier R.B."/>
            <person name="Salgado D."/>
            <person name="Pla D."/>
            <person name="Sanz L."/>
            <person name="Hyder A.S."/>
            <person name="Ribeiro J.M."/>
            <person name="Arntzen J.W."/>
            <person name="van den Thillart G.E."/>
            <person name="Boetzer M."/>
            <person name="Pirovano W."/>
            <person name="Dirks R.P."/>
            <person name="Spaink H.P."/>
            <person name="Duboule D."/>
            <person name="McGlinn E."/>
            <person name="Kini R.M."/>
            <person name="Richardson M.K."/>
        </authorList>
    </citation>
    <scope>NUCLEOTIDE SEQUENCE</scope>
    <source>
        <tissue evidence="2">Blood</tissue>
    </source>
</reference>
<dbReference type="AlphaFoldDB" id="V8NM55"/>
<protein>
    <submittedName>
        <fullName evidence="2">Uncharacterized protein</fullName>
    </submittedName>
</protein>
<feature type="region of interest" description="Disordered" evidence="1">
    <location>
        <begin position="1"/>
        <end position="74"/>
    </location>
</feature>
<comment type="caution">
    <text evidence="2">The sequence shown here is derived from an EMBL/GenBank/DDBJ whole genome shotgun (WGS) entry which is preliminary data.</text>
</comment>
<evidence type="ECO:0000256" key="1">
    <source>
        <dbReference type="SAM" id="MobiDB-lite"/>
    </source>
</evidence>
<evidence type="ECO:0000313" key="2">
    <source>
        <dbReference type="EMBL" id="ETE62607.1"/>
    </source>
</evidence>
<feature type="non-terminal residue" evidence="2">
    <location>
        <position position="74"/>
    </location>
</feature>
<name>V8NM55_OPHHA</name>
<dbReference type="Proteomes" id="UP000018936">
    <property type="component" value="Unassembled WGS sequence"/>
</dbReference>
<sequence>MPNKNKKEKSQEPPKVGKSGKSSKDVQDNLDIEVSCKKSNTVSSATQLSKIKVTSTQAAAKKEKRQSSSKFSIT</sequence>
<dbReference type="EMBL" id="AZIM01003159">
    <property type="protein sequence ID" value="ETE62607.1"/>
    <property type="molecule type" value="Genomic_DNA"/>
</dbReference>
<dbReference type="OrthoDB" id="7697586at2759"/>
<keyword evidence="3" id="KW-1185">Reference proteome</keyword>
<evidence type="ECO:0000313" key="3">
    <source>
        <dbReference type="Proteomes" id="UP000018936"/>
    </source>
</evidence>
<gene>
    <name evidence="2" type="ORF">L345_11633</name>
</gene>
<proteinExistence type="predicted"/>
<feature type="compositionally biased region" description="Polar residues" evidence="1">
    <location>
        <begin position="37"/>
        <end position="58"/>
    </location>
</feature>
<accession>V8NM55</accession>